<evidence type="ECO:0008006" key="3">
    <source>
        <dbReference type="Google" id="ProtNLM"/>
    </source>
</evidence>
<comment type="caution">
    <text evidence="1">The sequence shown here is derived from an EMBL/GenBank/DDBJ whole genome shotgun (WGS) entry which is preliminary data.</text>
</comment>
<dbReference type="RefSeq" id="WP_289366358.1">
    <property type="nucleotide sequence ID" value="NZ_JAUCBP010000012.1"/>
</dbReference>
<accession>A0ABT7T1N2</accession>
<reference evidence="1 2" key="1">
    <citation type="submission" date="2023-06" db="EMBL/GenBank/DDBJ databases">
        <title>Alteromonas sp. ASW11-36 isolated from intertidal sand.</title>
        <authorList>
            <person name="Li Y."/>
        </authorList>
    </citation>
    <scope>NUCLEOTIDE SEQUENCE [LARGE SCALE GENOMIC DNA]</scope>
    <source>
        <strain evidence="1 2">ASW11-36</strain>
    </source>
</reference>
<protein>
    <recommendedName>
        <fullName evidence="3">Prephenate dehydrogenase</fullName>
    </recommendedName>
</protein>
<dbReference type="Proteomes" id="UP001234343">
    <property type="component" value="Unassembled WGS sequence"/>
</dbReference>
<sequence length="104" mass="11675">MQALHQQLHDNLQLIYRKAIDADAAIDSLQQQGKGKFSTIFDAQSGFTTEARRFGPYVKELATDIEGLKNADEAELEKQLPQVVKKIELLFKTLGEFKVTVKAP</sequence>
<proteinExistence type="predicted"/>
<evidence type="ECO:0000313" key="2">
    <source>
        <dbReference type="Proteomes" id="UP001234343"/>
    </source>
</evidence>
<dbReference type="EMBL" id="JAUCBP010000012">
    <property type="protein sequence ID" value="MDM7861704.1"/>
    <property type="molecule type" value="Genomic_DNA"/>
</dbReference>
<name>A0ABT7T1N2_9ALTE</name>
<gene>
    <name evidence="1" type="ORF">QTP81_13970</name>
</gene>
<organism evidence="1 2">
    <name type="scientific">Alteromonas arenosi</name>
    <dbReference type="NCBI Taxonomy" id="3055817"/>
    <lineage>
        <taxon>Bacteria</taxon>
        <taxon>Pseudomonadati</taxon>
        <taxon>Pseudomonadota</taxon>
        <taxon>Gammaproteobacteria</taxon>
        <taxon>Alteromonadales</taxon>
        <taxon>Alteromonadaceae</taxon>
        <taxon>Alteromonas/Salinimonas group</taxon>
        <taxon>Alteromonas</taxon>
    </lineage>
</organism>
<keyword evidence="2" id="KW-1185">Reference proteome</keyword>
<evidence type="ECO:0000313" key="1">
    <source>
        <dbReference type="EMBL" id="MDM7861704.1"/>
    </source>
</evidence>